<reference evidence="2 3" key="1">
    <citation type="submission" date="2015-11" db="EMBL/GenBank/DDBJ databases">
        <title>Evidence for parallel genomic evolution in an endosymbiosis of termite gut flagellates.</title>
        <authorList>
            <person name="Zheng H."/>
        </authorList>
    </citation>
    <scope>NUCLEOTIDE SEQUENCE [LARGE SCALE GENOMIC DNA]</scope>
    <source>
        <strain evidence="2 3">CET450</strain>
    </source>
</reference>
<evidence type="ECO:0000256" key="1">
    <source>
        <dbReference type="SAM" id="Phobius"/>
    </source>
</evidence>
<keyword evidence="1" id="KW-0472">Membrane</keyword>
<keyword evidence="3" id="KW-1185">Reference proteome</keyword>
<keyword evidence="1" id="KW-1133">Transmembrane helix</keyword>
<comment type="caution">
    <text evidence="2">The sequence shown here is derived from an EMBL/GenBank/DDBJ whole genome shotgun (WGS) entry which is preliminary data.</text>
</comment>
<accession>A0A1E5IG21</accession>
<evidence type="ECO:0000313" key="3">
    <source>
        <dbReference type="Proteomes" id="UP000095237"/>
    </source>
</evidence>
<proteinExistence type="predicted"/>
<organism evidence="2 3">
    <name type="scientific">Endomicrobium trichonymphae</name>
    <dbReference type="NCBI Taxonomy" id="1408204"/>
    <lineage>
        <taxon>Bacteria</taxon>
        <taxon>Pseudomonadati</taxon>
        <taxon>Elusimicrobiota</taxon>
        <taxon>Endomicrobiia</taxon>
        <taxon>Endomicrobiales</taxon>
        <taxon>Endomicrobiaceae</taxon>
        <taxon>Candidatus Endomicrobiellum</taxon>
    </lineage>
</organism>
<gene>
    <name evidence="2" type="ORF">ATZ36_11455</name>
</gene>
<feature type="transmembrane region" description="Helical" evidence="1">
    <location>
        <begin position="6"/>
        <end position="22"/>
    </location>
</feature>
<dbReference type="AlphaFoldDB" id="A0A1E5IG21"/>
<protein>
    <recommendedName>
        <fullName evidence="4">PQ loop repeat protein</fullName>
    </recommendedName>
</protein>
<dbReference type="Gene3D" id="1.20.1280.290">
    <property type="match status" value="1"/>
</dbReference>
<feature type="transmembrane region" description="Helical" evidence="1">
    <location>
        <begin position="34"/>
        <end position="54"/>
    </location>
</feature>
<dbReference type="Proteomes" id="UP000095237">
    <property type="component" value="Unassembled WGS sequence"/>
</dbReference>
<evidence type="ECO:0008006" key="4">
    <source>
        <dbReference type="Google" id="ProtNLM"/>
    </source>
</evidence>
<keyword evidence="1" id="KW-0812">Transmembrane</keyword>
<evidence type="ECO:0000313" key="2">
    <source>
        <dbReference type="EMBL" id="OEG69113.1"/>
    </source>
</evidence>
<dbReference type="EMBL" id="LNVX01000850">
    <property type="protein sequence ID" value="OEG69113.1"/>
    <property type="molecule type" value="Genomic_DNA"/>
</dbReference>
<name>A0A1E5IG21_ENDTX</name>
<feature type="transmembrane region" description="Helical" evidence="1">
    <location>
        <begin position="60"/>
        <end position="78"/>
    </location>
</feature>
<sequence length="89" mass="10569">MSIFEALMMIFFGLAWPFSIYKSYKSKSNNGKSLWFLLIALSGYIFGIIHKILYNYDNVIFLYIFNFIMIFVDSCLYLRNYIVSNKKSD</sequence>